<evidence type="ECO:0000313" key="3">
    <source>
        <dbReference type="Proteomes" id="UP000746690"/>
    </source>
</evidence>
<reference evidence="2 3" key="1">
    <citation type="submission" date="2020-04" db="EMBL/GenBank/DDBJ databases">
        <title>A Flavivirga sp. nov.</title>
        <authorList>
            <person name="Sun X."/>
        </authorList>
    </citation>
    <scope>NUCLEOTIDE SEQUENCE [LARGE SCALE GENOMIC DNA]</scope>
    <source>
        <strain evidence="2 3">Y03</strain>
    </source>
</reference>
<dbReference type="EMBL" id="JABBHF010000003">
    <property type="protein sequence ID" value="NMH87342.1"/>
    <property type="molecule type" value="Genomic_DNA"/>
</dbReference>
<comment type="caution">
    <text evidence="2">The sequence shown here is derived from an EMBL/GenBank/DDBJ whole genome shotgun (WGS) entry which is preliminary data.</text>
</comment>
<feature type="transmembrane region" description="Helical" evidence="1">
    <location>
        <begin position="107"/>
        <end position="125"/>
    </location>
</feature>
<gene>
    <name evidence="2" type="ORF">HHX25_07490</name>
</gene>
<keyword evidence="1" id="KW-0812">Transmembrane</keyword>
<accession>A0ABX1RUX3</accession>
<evidence type="ECO:0000313" key="2">
    <source>
        <dbReference type="EMBL" id="NMH87342.1"/>
    </source>
</evidence>
<protein>
    <submittedName>
        <fullName evidence="2">Uncharacterized protein</fullName>
    </submittedName>
</protein>
<dbReference type="Proteomes" id="UP000746690">
    <property type="component" value="Unassembled WGS sequence"/>
</dbReference>
<name>A0ABX1RUX3_9FLAO</name>
<keyword evidence="1" id="KW-1133">Transmembrane helix</keyword>
<sequence>MNRSEQHLFSTLKQAIVATFLKNYSAPDTIEDWKGEIITDFQEDLLNKVNAKVSEKWFYTYFKNKTEKLPRIDVLNLLSVYVGYDNWEAFKNTHTNTKAPSKKGNPLKIIGLFIIGLLLVSILTITSKNEFHFCFIDEDKGEPITNISLDIKLLQDQESPLFFKTDSTGCFNYATKADKITFIVQSPFHKTDTIVRHIDSNMNKTVKLVTDDYALMLNYYSNSNIKDWKKRKHQLQQLIADNAQIYQLFPNNMGIEIYSKDDFIRTLTIPTQSLKRIKILDKRYNNNGQVVKLKFMIE</sequence>
<organism evidence="2 3">
    <name type="scientific">Flavivirga algicola</name>
    <dbReference type="NCBI Taxonomy" id="2729136"/>
    <lineage>
        <taxon>Bacteria</taxon>
        <taxon>Pseudomonadati</taxon>
        <taxon>Bacteroidota</taxon>
        <taxon>Flavobacteriia</taxon>
        <taxon>Flavobacteriales</taxon>
        <taxon>Flavobacteriaceae</taxon>
        <taxon>Flavivirga</taxon>
    </lineage>
</organism>
<keyword evidence="1" id="KW-0472">Membrane</keyword>
<proteinExistence type="predicted"/>
<evidence type="ECO:0000256" key="1">
    <source>
        <dbReference type="SAM" id="Phobius"/>
    </source>
</evidence>
<dbReference type="RefSeq" id="WP_169671735.1">
    <property type="nucleotide sequence ID" value="NZ_JABBHF010000003.1"/>
</dbReference>
<keyword evidence="3" id="KW-1185">Reference proteome</keyword>